<feature type="active site" evidence="13">
    <location>
        <position position="138"/>
    </location>
</feature>
<evidence type="ECO:0000256" key="12">
    <source>
        <dbReference type="ARBA" id="ARBA00029354"/>
    </source>
</evidence>
<keyword evidence="2 13" id="KW-0963">Cytoplasm</keyword>
<evidence type="ECO:0000313" key="16">
    <source>
        <dbReference type="Proteomes" id="UP000231701"/>
    </source>
</evidence>
<dbReference type="GO" id="GO:0006281">
    <property type="term" value="P:DNA repair"/>
    <property type="evidence" value="ECO:0007669"/>
    <property type="project" value="UniProtKB-UniRule"/>
</dbReference>
<dbReference type="GO" id="GO:0048476">
    <property type="term" value="C:Holliday junction resolvase complex"/>
    <property type="evidence" value="ECO:0007669"/>
    <property type="project" value="UniProtKB-UniRule"/>
</dbReference>
<feature type="binding site" evidence="13">
    <location>
        <position position="138"/>
    </location>
    <ligand>
        <name>Mg(2+)</name>
        <dbReference type="ChEBI" id="CHEBI:18420"/>
        <label>1</label>
    </ligand>
</feature>
<comment type="subcellular location">
    <subcellularLocation>
        <location evidence="13">Cytoplasm</location>
    </subcellularLocation>
</comment>
<dbReference type="HAMAP" id="MF_00034">
    <property type="entry name" value="RuvC"/>
    <property type="match status" value="1"/>
</dbReference>
<evidence type="ECO:0000256" key="3">
    <source>
        <dbReference type="ARBA" id="ARBA00022722"/>
    </source>
</evidence>
<dbReference type="NCBIfam" id="TIGR00228">
    <property type="entry name" value="ruvC"/>
    <property type="match status" value="1"/>
</dbReference>
<keyword evidence="10 13" id="KW-0233">DNA recombination</keyword>
<keyword evidence="8 13" id="KW-0460">Magnesium</keyword>
<feature type="active site" evidence="13">
    <location>
        <position position="7"/>
    </location>
</feature>
<evidence type="ECO:0000256" key="14">
    <source>
        <dbReference type="NCBIfam" id="TIGR00228"/>
    </source>
</evidence>
<evidence type="ECO:0000256" key="11">
    <source>
        <dbReference type="ARBA" id="ARBA00023204"/>
    </source>
</evidence>
<dbReference type="GO" id="GO:0005737">
    <property type="term" value="C:cytoplasm"/>
    <property type="evidence" value="ECO:0007669"/>
    <property type="project" value="UniProtKB-SubCell"/>
</dbReference>
<keyword evidence="11 13" id="KW-0234">DNA repair</keyword>
<comment type="function">
    <text evidence="13">The RuvA-RuvB-RuvC complex processes Holliday junction (HJ) DNA during genetic recombination and DNA repair. Endonuclease that resolves HJ intermediates. Cleaves cruciform DNA by making single-stranded nicks across the HJ at symmetrical positions within the homologous arms, yielding a 5'-phosphate and a 3'-hydroxyl group; requires a central core of homology in the junction. The consensus cleavage sequence is 5'-(A/T)TT(C/G)-3'. Cleavage occurs on the 3'-side of the TT dinucleotide at the point of strand exchange. HJ branch migration catalyzed by RuvA-RuvB allows RuvC to scan DNA until it finds its consensus sequence, where it cleaves and resolves the cruciform DNA.</text>
</comment>
<evidence type="ECO:0000256" key="2">
    <source>
        <dbReference type="ARBA" id="ARBA00022490"/>
    </source>
</evidence>
<name>A0A2K8KYA8_MARES</name>
<evidence type="ECO:0000256" key="6">
    <source>
        <dbReference type="ARBA" id="ARBA00022763"/>
    </source>
</evidence>
<evidence type="ECO:0000256" key="5">
    <source>
        <dbReference type="ARBA" id="ARBA00022759"/>
    </source>
</evidence>
<keyword evidence="9 13" id="KW-0238">DNA-binding</keyword>
<keyword evidence="5 13" id="KW-0255">Endonuclease</keyword>
<keyword evidence="16" id="KW-1185">Reference proteome</keyword>
<comment type="similarity">
    <text evidence="1 13">Belongs to the RuvC family.</text>
</comment>
<comment type="catalytic activity">
    <reaction evidence="12 13">
        <text>Endonucleolytic cleavage at a junction such as a reciprocal single-stranded crossover between two homologous DNA duplexes (Holliday junction).</text>
        <dbReference type="EC" id="3.1.21.10"/>
    </reaction>
</comment>
<dbReference type="Pfam" id="PF02075">
    <property type="entry name" value="RuvC"/>
    <property type="match status" value="1"/>
</dbReference>
<evidence type="ECO:0000256" key="13">
    <source>
        <dbReference type="HAMAP-Rule" id="MF_00034"/>
    </source>
</evidence>
<dbReference type="InterPro" id="IPR002176">
    <property type="entry name" value="X-over_junc_endoDNase_RuvC"/>
</dbReference>
<dbReference type="PRINTS" id="PR00696">
    <property type="entry name" value="RSOLVASERUVC"/>
</dbReference>
<proteinExistence type="inferred from homology"/>
<keyword evidence="7 13" id="KW-0378">Hydrolase</keyword>
<evidence type="ECO:0000256" key="1">
    <source>
        <dbReference type="ARBA" id="ARBA00009518"/>
    </source>
</evidence>
<evidence type="ECO:0000256" key="7">
    <source>
        <dbReference type="ARBA" id="ARBA00022801"/>
    </source>
</evidence>
<protein>
    <recommendedName>
        <fullName evidence="13 14">Crossover junction endodeoxyribonuclease RuvC</fullName>
        <ecNumber evidence="13 14">3.1.21.10</ecNumber>
    </recommendedName>
    <alternativeName>
        <fullName evidence="13">Holliday junction nuclease RuvC</fullName>
    </alternativeName>
    <alternativeName>
        <fullName evidence="13">Holliday junction resolvase RuvC</fullName>
    </alternativeName>
</protein>
<keyword evidence="6 13" id="KW-0227">DNA damage</keyword>
<dbReference type="GO" id="GO:0000287">
    <property type="term" value="F:magnesium ion binding"/>
    <property type="evidence" value="ECO:0007669"/>
    <property type="project" value="UniProtKB-UniRule"/>
</dbReference>
<dbReference type="EMBL" id="CP018799">
    <property type="protein sequence ID" value="ATX79742.1"/>
    <property type="molecule type" value="Genomic_DNA"/>
</dbReference>
<evidence type="ECO:0000256" key="4">
    <source>
        <dbReference type="ARBA" id="ARBA00022723"/>
    </source>
</evidence>
<feature type="binding site" evidence="13">
    <location>
        <position position="7"/>
    </location>
    <ligand>
        <name>Mg(2+)</name>
        <dbReference type="ChEBI" id="CHEBI:18420"/>
        <label>1</label>
    </ligand>
</feature>
<feature type="binding site" evidence="13">
    <location>
        <position position="66"/>
    </location>
    <ligand>
        <name>Mg(2+)</name>
        <dbReference type="ChEBI" id="CHEBI:18420"/>
        <label>2</label>
    </ligand>
</feature>
<dbReference type="PANTHER" id="PTHR30194:SF3">
    <property type="entry name" value="CROSSOVER JUNCTION ENDODEOXYRIBONUCLEASE RUVC"/>
    <property type="match status" value="1"/>
</dbReference>
<dbReference type="PANTHER" id="PTHR30194">
    <property type="entry name" value="CROSSOVER JUNCTION ENDODEOXYRIBONUCLEASE RUVC"/>
    <property type="match status" value="1"/>
</dbReference>
<evidence type="ECO:0000256" key="10">
    <source>
        <dbReference type="ARBA" id="ARBA00023172"/>
    </source>
</evidence>
<dbReference type="SUPFAM" id="SSF53098">
    <property type="entry name" value="Ribonuclease H-like"/>
    <property type="match status" value="1"/>
</dbReference>
<dbReference type="InterPro" id="IPR012337">
    <property type="entry name" value="RNaseH-like_sf"/>
</dbReference>
<gene>
    <name evidence="13" type="primary">ruvC</name>
    <name evidence="15" type="ORF">Ga0123461_1325</name>
</gene>
<dbReference type="InterPro" id="IPR020563">
    <property type="entry name" value="X-over_junc_endoDNase_Mg_BS"/>
</dbReference>
<dbReference type="AlphaFoldDB" id="A0A2K8KYA8"/>
<organism evidence="15 16">
    <name type="scientific">Mariprofundus aestuarium</name>
    <dbReference type="NCBI Taxonomy" id="1921086"/>
    <lineage>
        <taxon>Bacteria</taxon>
        <taxon>Pseudomonadati</taxon>
        <taxon>Pseudomonadota</taxon>
        <taxon>Candidatius Mariprofundia</taxon>
        <taxon>Mariprofundales</taxon>
        <taxon>Mariprofundaceae</taxon>
        <taxon>Mariprofundus</taxon>
    </lineage>
</organism>
<dbReference type="GO" id="GO:0006310">
    <property type="term" value="P:DNA recombination"/>
    <property type="evidence" value="ECO:0007669"/>
    <property type="project" value="UniProtKB-UniRule"/>
</dbReference>
<dbReference type="EC" id="3.1.21.10" evidence="13 14"/>
<evidence type="ECO:0000256" key="8">
    <source>
        <dbReference type="ARBA" id="ARBA00022842"/>
    </source>
</evidence>
<dbReference type="CDD" id="cd16962">
    <property type="entry name" value="RuvC"/>
    <property type="match status" value="1"/>
</dbReference>
<feature type="active site" evidence="13">
    <location>
        <position position="66"/>
    </location>
</feature>
<dbReference type="FunFam" id="3.30.420.10:FF:000002">
    <property type="entry name" value="Crossover junction endodeoxyribonuclease RuvC"/>
    <property type="match status" value="1"/>
</dbReference>
<comment type="subunit">
    <text evidence="13">Homodimer which binds Holliday junction (HJ) DNA. The HJ becomes 2-fold symmetrical on binding to RuvC with unstacked arms; it has a different conformation from HJ DNA in complex with RuvA. In the full resolvosome a probable DNA-RuvA(4)-RuvB(12)-RuvC(2) complex forms which resolves the HJ.</text>
</comment>
<dbReference type="KEGG" id="maes:Ga0123461_1325"/>
<accession>A0A2K8KYA8</accession>
<dbReference type="GO" id="GO:0008821">
    <property type="term" value="F:crossover junction DNA endonuclease activity"/>
    <property type="evidence" value="ECO:0007669"/>
    <property type="project" value="UniProtKB-UniRule"/>
</dbReference>
<dbReference type="InterPro" id="IPR036397">
    <property type="entry name" value="RNaseH_sf"/>
</dbReference>
<comment type="cofactor">
    <cofactor evidence="13">
        <name>Mg(2+)</name>
        <dbReference type="ChEBI" id="CHEBI:18420"/>
    </cofactor>
    <text evidence="13">Binds 2 Mg(2+) ion per subunit.</text>
</comment>
<sequence length="162" mass="17378">MRIIGVDPGSVKTGVGIIDVQGNHLRHVHHAMIRTGKGDFDERLHILFSGLSEIISHFKPDSAAIEDVFVSKNVSSALKLGQARGALVAACGYHGLRVAPYSPTMVKQSVVGFGRADKDQVGHMIRMLLHPPEPCPEDAADALAVAICHAHHSPMQKIVGKI</sequence>
<dbReference type="PROSITE" id="PS01321">
    <property type="entry name" value="RUVC"/>
    <property type="match status" value="1"/>
</dbReference>
<reference evidence="15 16" key="1">
    <citation type="submission" date="2016-12" db="EMBL/GenBank/DDBJ databases">
        <title>Isolation and genomic insights into novel planktonic Zetaproteobacteria from stratified waters of the Chesapeake Bay.</title>
        <authorList>
            <person name="McAllister S.M."/>
            <person name="Kato S."/>
            <person name="Chan C.S."/>
            <person name="Chiu B.K."/>
            <person name="Field E.K."/>
        </authorList>
    </citation>
    <scope>NUCLEOTIDE SEQUENCE [LARGE SCALE GENOMIC DNA]</scope>
    <source>
        <strain evidence="15 16">CP-5</strain>
    </source>
</reference>
<keyword evidence="4 13" id="KW-0479">Metal-binding</keyword>
<keyword evidence="3 13" id="KW-0540">Nuclease</keyword>
<dbReference type="Proteomes" id="UP000231701">
    <property type="component" value="Chromosome"/>
</dbReference>
<evidence type="ECO:0000313" key="15">
    <source>
        <dbReference type="EMBL" id="ATX79742.1"/>
    </source>
</evidence>
<dbReference type="RefSeq" id="WP_100277603.1">
    <property type="nucleotide sequence ID" value="NZ_CP018799.1"/>
</dbReference>
<dbReference type="Gene3D" id="3.30.420.10">
    <property type="entry name" value="Ribonuclease H-like superfamily/Ribonuclease H"/>
    <property type="match status" value="1"/>
</dbReference>
<evidence type="ECO:0000256" key="9">
    <source>
        <dbReference type="ARBA" id="ARBA00023125"/>
    </source>
</evidence>
<dbReference type="GO" id="GO:0003677">
    <property type="term" value="F:DNA binding"/>
    <property type="evidence" value="ECO:0007669"/>
    <property type="project" value="UniProtKB-KW"/>
</dbReference>
<dbReference type="OrthoDB" id="9805499at2"/>